<dbReference type="Pfam" id="PF02954">
    <property type="entry name" value="HTH_8"/>
    <property type="match status" value="1"/>
</dbReference>
<dbReference type="GO" id="GO:0006355">
    <property type="term" value="P:regulation of DNA-templated transcription"/>
    <property type="evidence" value="ECO:0007669"/>
    <property type="project" value="InterPro"/>
</dbReference>
<comment type="caution">
    <text evidence="11">The sequence shown here is derived from an EMBL/GenBank/DDBJ whole genome shotgun (WGS) entry which is preliminary data.</text>
</comment>
<dbReference type="InterPro" id="IPR001789">
    <property type="entry name" value="Sig_transdc_resp-reg_receiver"/>
</dbReference>
<dbReference type="CDD" id="cd17549">
    <property type="entry name" value="REC_DctD-like"/>
    <property type="match status" value="1"/>
</dbReference>
<dbReference type="PROSITE" id="PS50110">
    <property type="entry name" value="RESPONSE_REGULATORY"/>
    <property type="match status" value="1"/>
</dbReference>
<dbReference type="Gene3D" id="1.10.8.60">
    <property type="match status" value="1"/>
</dbReference>
<dbReference type="CDD" id="cd00009">
    <property type="entry name" value="AAA"/>
    <property type="match status" value="1"/>
</dbReference>
<dbReference type="InterPro" id="IPR009057">
    <property type="entry name" value="Homeodomain-like_sf"/>
</dbReference>
<evidence type="ECO:0000256" key="4">
    <source>
        <dbReference type="ARBA" id="ARBA00023012"/>
    </source>
</evidence>
<evidence type="ECO:0000259" key="9">
    <source>
        <dbReference type="PROSITE" id="PS50045"/>
    </source>
</evidence>
<keyword evidence="6" id="KW-0010">Activator</keyword>
<evidence type="ECO:0000256" key="5">
    <source>
        <dbReference type="ARBA" id="ARBA00023015"/>
    </source>
</evidence>
<accession>A0A0J6SRQ0</accession>
<dbReference type="InterPro" id="IPR003593">
    <property type="entry name" value="AAA+_ATPase"/>
</dbReference>
<dbReference type="GO" id="GO:0043565">
    <property type="term" value="F:sequence-specific DNA binding"/>
    <property type="evidence" value="ECO:0007669"/>
    <property type="project" value="InterPro"/>
</dbReference>
<feature type="domain" description="Response regulatory" evidence="10">
    <location>
        <begin position="7"/>
        <end position="121"/>
    </location>
</feature>
<dbReference type="PANTHER" id="PTHR32071">
    <property type="entry name" value="TRANSCRIPTIONAL REGULATORY PROTEIN"/>
    <property type="match status" value="1"/>
</dbReference>
<dbReference type="GO" id="GO:0000160">
    <property type="term" value="P:phosphorelay signal transduction system"/>
    <property type="evidence" value="ECO:0007669"/>
    <property type="project" value="UniProtKB-KW"/>
</dbReference>
<dbReference type="InterPro" id="IPR002078">
    <property type="entry name" value="Sigma_54_int"/>
</dbReference>
<feature type="domain" description="Sigma-54 factor interaction" evidence="9">
    <location>
        <begin position="146"/>
        <end position="375"/>
    </location>
</feature>
<dbReference type="PRINTS" id="PR01590">
    <property type="entry name" value="HTHFIS"/>
</dbReference>
<dbReference type="PATRIC" id="fig|298794.3.peg.95"/>
<evidence type="ECO:0000256" key="7">
    <source>
        <dbReference type="ARBA" id="ARBA00023163"/>
    </source>
</evidence>
<proteinExistence type="predicted"/>
<dbReference type="AlphaFoldDB" id="A0A0J6SRQ0"/>
<dbReference type="Proteomes" id="UP000035955">
    <property type="component" value="Unassembled WGS sequence"/>
</dbReference>
<protein>
    <submittedName>
        <fullName evidence="11">C4-dicarboxylate ABC transporter</fullName>
    </submittedName>
</protein>
<dbReference type="SUPFAM" id="SSF52172">
    <property type="entry name" value="CheY-like"/>
    <property type="match status" value="1"/>
</dbReference>
<dbReference type="SMART" id="SM00382">
    <property type="entry name" value="AAA"/>
    <property type="match status" value="1"/>
</dbReference>
<organism evidence="11 12">
    <name type="scientific">Methylobacterium variabile</name>
    <dbReference type="NCBI Taxonomy" id="298794"/>
    <lineage>
        <taxon>Bacteria</taxon>
        <taxon>Pseudomonadati</taxon>
        <taxon>Pseudomonadota</taxon>
        <taxon>Alphaproteobacteria</taxon>
        <taxon>Hyphomicrobiales</taxon>
        <taxon>Methylobacteriaceae</taxon>
        <taxon>Methylobacterium</taxon>
    </lineage>
</organism>
<evidence type="ECO:0000256" key="1">
    <source>
        <dbReference type="ARBA" id="ARBA00022553"/>
    </source>
</evidence>
<dbReference type="PROSITE" id="PS50045">
    <property type="entry name" value="SIGMA54_INTERACT_4"/>
    <property type="match status" value="1"/>
</dbReference>
<keyword evidence="4" id="KW-0902">Two-component regulatory system</keyword>
<dbReference type="InterPro" id="IPR058031">
    <property type="entry name" value="AAA_lid_NorR"/>
</dbReference>
<dbReference type="Pfam" id="PF00158">
    <property type="entry name" value="Sigma54_activat"/>
    <property type="match status" value="1"/>
</dbReference>
<dbReference type="FunFam" id="3.40.50.2300:FF:000018">
    <property type="entry name" value="DNA-binding transcriptional regulator NtrC"/>
    <property type="match status" value="1"/>
</dbReference>
<dbReference type="GO" id="GO:0005524">
    <property type="term" value="F:ATP binding"/>
    <property type="evidence" value="ECO:0007669"/>
    <property type="project" value="UniProtKB-KW"/>
</dbReference>
<gene>
    <name evidence="11" type="ORF">VQ02_15555</name>
</gene>
<dbReference type="FunFam" id="3.40.50.300:FF:000006">
    <property type="entry name" value="DNA-binding transcriptional regulator NtrC"/>
    <property type="match status" value="1"/>
</dbReference>
<dbReference type="Gene3D" id="3.40.50.300">
    <property type="entry name" value="P-loop containing nucleotide triphosphate hydrolases"/>
    <property type="match status" value="1"/>
</dbReference>
<dbReference type="EMBL" id="LABY01000101">
    <property type="protein sequence ID" value="KMO36374.1"/>
    <property type="molecule type" value="Genomic_DNA"/>
</dbReference>
<evidence type="ECO:0000313" key="12">
    <source>
        <dbReference type="Proteomes" id="UP000035955"/>
    </source>
</evidence>
<sequence>MAARVSRVLFVDDEETVREALQQWLTLADYAVTTFDAPEAALAEIDETFPGILVSDVRMPRVDGLEVLERALARDPELPVLLVTGHGDVPMAVEAMRRGAYDFIEKPFAPERLVDAIGRACEKRHLTLRIRSLHAATDARGIESRLIGTSRAMETLRREVLDLAATPVNVVINGETGSGKELVAQCLHAFSGRRDARFVAVNCGAIPDTMVESELFGYEAGAFTGAVKRRVGKLEYAHRGTLFLDEIEAMPLLGQVKLLRVLQERRVERLGSNEAVAADLRTLCASKVDLRAQVEAGLFRADLYYRLGVAELRIPPLRERREDIPLLFEHFASLAAEAHGRAMRPLGARLVQDLVEQPWPGNVRELRNAAERYAFGLDRHGAAPEPEPEGSGPLSLANQVEAFERDLIRQALQRTQGNIAEVMRLLDLPRRTLNEKMQRYGLSRGDFVG</sequence>
<evidence type="ECO:0000313" key="11">
    <source>
        <dbReference type="EMBL" id="KMO36374.1"/>
    </source>
</evidence>
<evidence type="ECO:0000259" key="10">
    <source>
        <dbReference type="PROSITE" id="PS50110"/>
    </source>
</evidence>
<dbReference type="Pfam" id="PF25601">
    <property type="entry name" value="AAA_lid_14"/>
    <property type="match status" value="1"/>
</dbReference>
<feature type="modified residue" description="4-aspartylphosphate" evidence="8">
    <location>
        <position position="56"/>
    </location>
</feature>
<dbReference type="InterPro" id="IPR025662">
    <property type="entry name" value="Sigma_54_int_dom_ATP-bd_1"/>
</dbReference>
<dbReference type="InterPro" id="IPR011006">
    <property type="entry name" value="CheY-like_superfamily"/>
</dbReference>
<keyword evidence="2" id="KW-0547">Nucleotide-binding</keyword>
<dbReference type="SUPFAM" id="SSF46689">
    <property type="entry name" value="Homeodomain-like"/>
    <property type="match status" value="1"/>
</dbReference>
<dbReference type="PANTHER" id="PTHR32071:SF57">
    <property type="entry name" value="C4-DICARBOXYLATE TRANSPORT TRANSCRIPTIONAL REGULATORY PROTEIN DCTD"/>
    <property type="match status" value="1"/>
</dbReference>
<dbReference type="RefSeq" id="WP_048445104.1">
    <property type="nucleotide sequence ID" value="NZ_LABY01000101.1"/>
</dbReference>
<dbReference type="InterPro" id="IPR002197">
    <property type="entry name" value="HTH_Fis"/>
</dbReference>
<dbReference type="OrthoDB" id="9761019at2"/>
<name>A0A0J6SRQ0_9HYPH</name>
<dbReference type="PROSITE" id="PS00675">
    <property type="entry name" value="SIGMA54_INTERACT_1"/>
    <property type="match status" value="1"/>
</dbReference>
<keyword evidence="3" id="KW-0067">ATP-binding</keyword>
<dbReference type="Gene3D" id="3.40.50.2300">
    <property type="match status" value="1"/>
</dbReference>
<dbReference type="Gene3D" id="1.10.10.60">
    <property type="entry name" value="Homeodomain-like"/>
    <property type="match status" value="1"/>
</dbReference>
<dbReference type="SMART" id="SM00448">
    <property type="entry name" value="REC"/>
    <property type="match status" value="1"/>
</dbReference>
<keyword evidence="5" id="KW-0805">Transcription regulation</keyword>
<dbReference type="InterPro" id="IPR027417">
    <property type="entry name" value="P-loop_NTPase"/>
</dbReference>
<evidence type="ECO:0000256" key="8">
    <source>
        <dbReference type="PROSITE-ProRule" id="PRU00169"/>
    </source>
</evidence>
<keyword evidence="7" id="KW-0804">Transcription</keyword>
<reference evidence="11 12" key="1">
    <citation type="submission" date="2015-03" db="EMBL/GenBank/DDBJ databases">
        <title>Genome sequencing of Methylobacterium variabile DSM 16961.</title>
        <authorList>
            <person name="Chaudhry V."/>
            <person name="Patil P.B."/>
        </authorList>
    </citation>
    <scope>NUCLEOTIDE SEQUENCE [LARGE SCALE GENOMIC DNA]</scope>
    <source>
        <strain evidence="11 12">DSM 16961</strain>
    </source>
</reference>
<evidence type="ECO:0000256" key="3">
    <source>
        <dbReference type="ARBA" id="ARBA00022840"/>
    </source>
</evidence>
<keyword evidence="1 8" id="KW-0597">Phosphoprotein</keyword>
<dbReference type="Pfam" id="PF00072">
    <property type="entry name" value="Response_reg"/>
    <property type="match status" value="1"/>
</dbReference>
<dbReference type="SUPFAM" id="SSF52540">
    <property type="entry name" value="P-loop containing nucleoside triphosphate hydrolases"/>
    <property type="match status" value="1"/>
</dbReference>
<dbReference type="PROSITE" id="PS00688">
    <property type="entry name" value="SIGMA54_INTERACT_3"/>
    <property type="match status" value="1"/>
</dbReference>
<evidence type="ECO:0000256" key="6">
    <source>
        <dbReference type="ARBA" id="ARBA00023159"/>
    </source>
</evidence>
<evidence type="ECO:0000256" key="2">
    <source>
        <dbReference type="ARBA" id="ARBA00022741"/>
    </source>
</evidence>
<keyword evidence="12" id="KW-1185">Reference proteome</keyword>
<dbReference type="InterPro" id="IPR025944">
    <property type="entry name" value="Sigma_54_int_dom_CS"/>
</dbReference>